<feature type="transmembrane region" description="Helical" evidence="1">
    <location>
        <begin position="29"/>
        <end position="45"/>
    </location>
</feature>
<keyword evidence="6" id="KW-1185">Reference proteome</keyword>
<evidence type="ECO:0000313" key="4">
    <source>
        <dbReference type="EMBL" id="SFB10606.1"/>
    </source>
</evidence>
<keyword evidence="1" id="KW-0812">Transmembrane</keyword>
<dbReference type="STRING" id="748909.SAMN05192575_103403"/>
<evidence type="ECO:0000256" key="1">
    <source>
        <dbReference type="SAM" id="Phobius"/>
    </source>
</evidence>
<sequence>MTPTAWVLRAVLLLLPCAALALALPERPHPLVIAVVVLCSAWWAWSPDHLAGMVTLATVIAWWTVHDVVDWRILVVSVLLVGAHLLATVLSYGPDVMAVDRHLAVVWVRRGLLTLVPLPITWVALRGLDADQAPSWVWIAAALTVVVMVVATLRLTQPVDE</sequence>
<gene>
    <name evidence="3" type="ORF">CXG46_14390</name>
    <name evidence="4" type="ORF">SAMN05192575_103403</name>
</gene>
<dbReference type="EMBL" id="PJBV01000032">
    <property type="protein sequence ID" value="PKH38926.1"/>
    <property type="molecule type" value="Genomic_DNA"/>
</dbReference>
<evidence type="ECO:0000313" key="3">
    <source>
        <dbReference type="EMBL" id="PKH38926.1"/>
    </source>
</evidence>
<dbReference type="Proteomes" id="UP000233565">
    <property type="component" value="Unassembled WGS sequence"/>
</dbReference>
<feature type="transmembrane region" description="Helical" evidence="1">
    <location>
        <begin position="71"/>
        <end position="92"/>
    </location>
</feature>
<organism evidence="4 5">
    <name type="scientific">Nocardioides alpinus</name>
    <dbReference type="NCBI Taxonomy" id="748909"/>
    <lineage>
        <taxon>Bacteria</taxon>
        <taxon>Bacillati</taxon>
        <taxon>Actinomycetota</taxon>
        <taxon>Actinomycetes</taxon>
        <taxon>Propionibacteriales</taxon>
        <taxon>Nocardioidaceae</taxon>
        <taxon>Nocardioides</taxon>
    </lineage>
</organism>
<evidence type="ECO:0000313" key="5">
    <source>
        <dbReference type="Proteomes" id="UP000199113"/>
    </source>
</evidence>
<evidence type="ECO:0000313" key="6">
    <source>
        <dbReference type="Proteomes" id="UP000233565"/>
    </source>
</evidence>
<protein>
    <recommendedName>
        <fullName evidence="7">MYXO-CTERM domain-containing protein</fullName>
    </recommendedName>
</protein>
<evidence type="ECO:0000256" key="2">
    <source>
        <dbReference type="SAM" id="SignalP"/>
    </source>
</evidence>
<accession>A0A1I0YCV4</accession>
<reference evidence="3 6" key="2">
    <citation type="submission" date="2017-12" db="EMBL/GenBank/DDBJ databases">
        <title>Pharmacopeia of the Arctic Ocean.</title>
        <authorList>
            <person name="Collins E."/>
            <person name="Ducluzeau A.-L."/>
        </authorList>
    </citation>
    <scope>NUCLEOTIDE SEQUENCE [LARGE SCALE GENOMIC DNA]</scope>
    <source>
        <strain evidence="3 6">DSM 23325</strain>
    </source>
</reference>
<feature type="signal peptide" evidence="2">
    <location>
        <begin position="1"/>
        <end position="23"/>
    </location>
</feature>
<dbReference type="OrthoDB" id="3789122at2"/>
<keyword evidence="2" id="KW-0732">Signal</keyword>
<dbReference type="Proteomes" id="UP000199113">
    <property type="component" value="Unassembled WGS sequence"/>
</dbReference>
<keyword evidence="1" id="KW-1133">Transmembrane helix</keyword>
<evidence type="ECO:0008006" key="7">
    <source>
        <dbReference type="Google" id="ProtNLM"/>
    </source>
</evidence>
<reference evidence="4" key="1">
    <citation type="submission" date="2016-10" db="EMBL/GenBank/DDBJ databases">
        <authorList>
            <person name="de Groot N.N."/>
        </authorList>
    </citation>
    <scope>NUCLEOTIDE SEQUENCE [LARGE SCALE GENOMIC DNA]</scope>
    <source>
        <strain evidence="4">CGMCC 1.10697</strain>
    </source>
</reference>
<dbReference type="RefSeq" id="WP_091197880.1">
    <property type="nucleotide sequence ID" value="NZ_FOKC01000003.1"/>
</dbReference>
<dbReference type="AlphaFoldDB" id="A0A1I0YCV4"/>
<keyword evidence="1" id="KW-0472">Membrane</keyword>
<dbReference type="EMBL" id="FOKC01000003">
    <property type="protein sequence ID" value="SFB10606.1"/>
    <property type="molecule type" value="Genomic_DNA"/>
</dbReference>
<feature type="transmembrane region" description="Helical" evidence="1">
    <location>
        <begin position="104"/>
        <end position="124"/>
    </location>
</feature>
<feature type="chain" id="PRO_5038354618" description="MYXO-CTERM domain-containing protein" evidence="2">
    <location>
        <begin position="24"/>
        <end position="161"/>
    </location>
</feature>
<name>A0A1I0YCV4_9ACTN</name>
<proteinExistence type="predicted"/>
<feature type="transmembrane region" description="Helical" evidence="1">
    <location>
        <begin position="136"/>
        <end position="155"/>
    </location>
</feature>